<keyword evidence="3" id="KW-0378">Hydrolase</keyword>
<evidence type="ECO:0000256" key="2">
    <source>
        <dbReference type="ARBA" id="ARBA00022723"/>
    </source>
</evidence>
<dbReference type="Proteomes" id="UP000198635">
    <property type="component" value="Unassembled WGS sequence"/>
</dbReference>
<dbReference type="GO" id="GO:0046872">
    <property type="term" value="F:metal ion binding"/>
    <property type="evidence" value="ECO:0007669"/>
    <property type="project" value="UniProtKB-KW"/>
</dbReference>
<sequence>MVKEDAAHYLGHRQRLRERLDNDPRALSDYEVLELLLTYALPRKDTKPIAKEMISRFGSLGDALLADPVRIAEIPGLGESAARFWRTLHECRARQACGAIARREKFSSPEQVRDMVCARLGHLTKEEFWVILVDNQNRLISFERVFRGTVDQTAAYPREILELALRHHAGGLILVHNHPGGNPVPSSQDKALTETIARLADDLGLRLLDHIVVTSETFSSFRAQGLL</sequence>
<keyword evidence="2" id="KW-0479">Metal-binding</keyword>
<dbReference type="InterPro" id="IPR037518">
    <property type="entry name" value="MPN"/>
</dbReference>
<keyword evidence="4" id="KW-0862">Zinc</keyword>
<dbReference type="GO" id="GO:0006508">
    <property type="term" value="P:proteolysis"/>
    <property type="evidence" value="ECO:0007669"/>
    <property type="project" value="UniProtKB-KW"/>
</dbReference>
<evidence type="ECO:0000256" key="3">
    <source>
        <dbReference type="ARBA" id="ARBA00022801"/>
    </source>
</evidence>
<dbReference type="InterPro" id="IPR025657">
    <property type="entry name" value="RadC_JAB"/>
</dbReference>
<feature type="domain" description="MPN" evidence="7">
    <location>
        <begin position="105"/>
        <end position="227"/>
    </location>
</feature>
<dbReference type="NCBIfam" id="TIGR00608">
    <property type="entry name" value="radc"/>
    <property type="match status" value="1"/>
</dbReference>
<evidence type="ECO:0000256" key="6">
    <source>
        <dbReference type="RuleBase" id="RU003797"/>
    </source>
</evidence>
<evidence type="ECO:0000256" key="5">
    <source>
        <dbReference type="ARBA" id="ARBA00023049"/>
    </source>
</evidence>
<dbReference type="AlphaFoldDB" id="A0A1I3UF38"/>
<dbReference type="PANTHER" id="PTHR30471:SF3">
    <property type="entry name" value="UPF0758 PROTEIN YEES-RELATED"/>
    <property type="match status" value="1"/>
</dbReference>
<dbReference type="CDD" id="cd08071">
    <property type="entry name" value="MPN_DUF2466"/>
    <property type="match status" value="1"/>
</dbReference>
<gene>
    <name evidence="8" type="ORF">SAMN04488082_107134</name>
</gene>
<evidence type="ECO:0000259" key="7">
    <source>
        <dbReference type="PROSITE" id="PS50249"/>
    </source>
</evidence>
<proteinExistence type="inferred from homology"/>
<dbReference type="InterPro" id="IPR010994">
    <property type="entry name" value="RuvA_2-like"/>
</dbReference>
<dbReference type="SUPFAM" id="SSF47781">
    <property type="entry name" value="RuvA domain 2-like"/>
    <property type="match status" value="1"/>
</dbReference>
<keyword evidence="5" id="KW-0482">Metalloprotease</keyword>
<comment type="similarity">
    <text evidence="6">Belongs to the UPF0758 family.</text>
</comment>
<reference evidence="9" key="1">
    <citation type="submission" date="2016-10" db="EMBL/GenBank/DDBJ databases">
        <authorList>
            <person name="Varghese N."/>
            <person name="Submissions S."/>
        </authorList>
    </citation>
    <scope>NUCLEOTIDE SEQUENCE [LARGE SCALE GENOMIC DNA]</scope>
    <source>
        <strain evidence="9">DSM 5918</strain>
    </source>
</reference>
<dbReference type="PROSITE" id="PS50249">
    <property type="entry name" value="MPN"/>
    <property type="match status" value="1"/>
</dbReference>
<dbReference type="STRING" id="52560.SAMN04488082_107134"/>
<dbReference type="NCBIfam" id="NF000642">
    <property type="entry name" value="PRK00024.1"/>
    <property type="match status" value="1"/>
</dbReference>
<dbReference type="Pfam" id="PF04002">
    <property type="entry name" value="RadC"/>
    <property type="match status" value="1"/>
</dbReference>
<accession>A0A1I3UF38</accession>
<name>A0A1I3UF38_9BACT</name>
<dbReference type="EMBL" id="FORX01000007">
    <property type="protein sequence ID" value="SFJ81269.1"/>
    <property type="molecule type" value="Genomic_DNA"/>
</dbReference>
<dbReference type="InterPro" id="IPR001405">
    <property type="entry name" value="UPF0758"/>
</dbReference>
<evidence type="ECO:0000256" key="1">
    <source>
        <dbReference type="ARBA" id="ARBA00022670"/>
    </source>
</evidence>
<keyword evidence="9" id="KW-1185">Reference proteome</keyword>
<dbReference type="Gene3D" id="3.40.140.10">
    <property type="entry name" value="Cytidine Deaminase, domain 2"/>
    <property type="match status" value="1"/>
</dbReference>
<evidence type="ECO:0000313" key="9">
    <source>
        <dbReference type="Proteomes" id="UP000198635"/>
    </source>
</evidence>
<dbReference type="PANTHER" id="PTHR30471">
    <property type="entry name" value="DNA REPAIR PROTEIN RADC"/>
    <property type="match status" value="1"/>
</dbReference>
<evidence type="ECO:0000256" key="4">
    <source>
        <dbReference type="ARBA" id="ARBA00022833"/>
    </source>
</evidence>
<protein>
    <submittedName>
        <fullName evidence="8">DNA repair protein RadC</fullName>
    </submittedName>
</protein>
<organism evidence="8 9">
    <name type="scientific">Desulfomicrobium apsheronum</name>
    <dbReference type="NCBI Taxonomy" id="52560"/>
    <lineage>
        <taxon>Bacteria</taxon>
        <taxon>Pseudomonadati</taxon>
        <taxon>Thermodesulfobacteriota</taxon>
        <taxon>Desulfovibrionia</taxon>
        <taxon>Desulfovibrionales</taxon>
        <taxon>Desulfomicrobiaceae</taxon>
        <taxon>Desulfomicrobium</taxon>
    </lineage>
</organism>
<dbReference type="GO" id="GO:0008237">
    <property type="term" value="F:metallopeptidase activity"/>
    <property type="evidence" value="ECO:0007669"/>
    <property type="project" value="UniProtKB-KW"/>
</dbReference>
<keyword evidence="1" id="KW-0645">Protease</keyword>
<evidence type="ECO:0000313" key="8">
    <source>
        <dbReference type="EMBL" id="SFJ81269.1"/>
    </source>
</evidence>